<dbReference type="GO" id="GO:0005886">
    <property type="term" value="C:plasma membrane"/>
    <property type="evidence" value="ECO:0007669"/>
    <property type="project" value="TreeGrafter"/>
</dbReference>
<dbReference type="SUPFAM" id="SSF55073">
    <property type="entry name" value="Nucleotide cyclase"/>
    <property type="match status" value="1"/>
</dbReference>
<dbReference type="PROSITE" id="PS50887">
    <property type="entry name" value="GGDEF"/>
    <property type="match status" value="1"/>
</dbReference>
<evidence type="ECO:0000256" key="4">
    <source>
        <dbReference type="SAM" id="Coils"/>
    </source>
</evidence>
<keyword evidence="5" id="KW-1133">Transmembrane helix</keyword>
<proteinExistence type="predicted"/>
<dbReference type="PANTHER" id="PTHR45138:SF9">
    <property type="entry name" value="DIGUANYLATE CYCLASE DGCM-RELATED"/>
    <property type="match status" value="1"/>
</dbReference>
<dbReference type="EC" id="2.7.7.65" evidence="2"/>
<dbReference type="Pfam" id="PF00990">
    <property type="entry name" value="GGDEF"/>
    <property type="match status" value="1"/>
</dbReference>
<dbReference type="Proteomes" id="UP000004371">
    <property type="component" value="Unassembled WGS sequence"/>
</dbReference>
<name>E8LWH1_9VIBR</name>
<dbReference type="CDD" id="cd01949">
    <property type="entry name" value="GGDEF"/>
    <property type="match status" value="1"/>
</dbReference>
<comment type="caution">
    <text evidence="7">The sequence shown here is derived from an EMBL/GenBank/DDBJ whole genome shotgun (WGS) entry which is preliminary data.</text>
</comment>
<accession>E8LWH1</accession>
<feature type="coiled-coil region" evidence="4">
    <location>
        <begin position="319"/>
        <end position="346"/>
    </location>
</feature>
<dbReference type="eggNOG" id="COG3322">
    <property type="taxonomic scope" value="Bacteria"/>
</dbReference>
<dbReference type="AlphaFoldDB" id="E8LWH1"/>
<dbReference type="GO" id="GO:1902201">
    <property type="term" value="P:negative regulation of bacterial-type flagellum-dependent cell motility"/>
    <property type="evidence" value="ECO:0007669"/>
    <property type="project" value="TreeGrafter"/>
</dbReference>
<dbReference type="GO" id="GO:0052621">
    <property type="term" value="F:diguanylate cyclase activity"/>
    <property type="evidence" value="ECO:0007669"/>
    <property type="project" value="UniProtKB-EC"/>
</dbReference>
<gene>
    <name evidence="7" type="ORF">VIBR0546_01931</name>
</gene>
<evidence type="ECO:0000256" key="5">
    <source>
        <dbReference type="SAM" id="Phobius"/>
    </source>
</evidence>
<dbReference type="EMBL" id="AEVS01000076">
    <property type="protein sequence ID" value="EGA65034.1"/>
    <property type="molecule type" value="Genomic_DNA"/>
</dbReference>
<feature type="transmembrane region" description="Helical" evidence="5">
    <location>
        <begin position="261"/>
        <end position="288"/>
    </location>
</feature>
<dbReference type="FunFam" id="3.30.70.270:FF:000001">
    <property type="entry name" value="Diguanylate cyclase domain protein"/>
    <property type="match status" value="1"/>
</dbReference>
<comment type="cofactor">
    <cofactor evidence="1">
        <name>Mg(2+)</name>
        <dbReference type="ChEBI" id="CHEBI:18420"/>
    </cofactor>
</comment>
<protein>
    <recommendedName>
        <fullName evidence="2">diguanylate cyclase</fullName>
        <ecNumber evidence="2">2.7.7.65</ecNumber>
    </recommendedName>
</protein>
<dbReference type="InterPro" id="IPR007892">
    <property type="entry name" value="CHASE4"/>
</dbReference>
<keyword evidence="5" id="KW-0812">Transmembrane</keyword>
<dbReference type="InterPro" id="IPR000160">
    <property type="entry name" value="GGDEF_dom"/>
</dbReference>
<feature type="domain" description="GGDEF" evidence="6">
    <location>
        <begin position="372"/>
        <end position="509"/>
    </location>
</feature>
<evidence type="ECO:0000256" key="3">
    <source>
        <dbReference type="ARBA" id="ARBA00034247"/>
    </source>
</evidence>
<sequence>MIEQLTQKFKHLSLRSLTMIGSTITVILFLVCYFSFKVFWKHEQDVQQSFERQMFEVERVETVLQMEELELRASIEDYAAWTTLANYVEVPSEQFIQESIGPHAFVSALIDSAIIFSPSGELIWNGTFDGEHVISRPIVDLNDPKVVENILSSAKQAPSDYINSFVRYARIKDSAAMVASSRICLSDAQHCDKGYLVFVRKIRDEFIQQLELATGVDIRVLPRSHSSAPIVNTHVLNFEDILSDNMIKIEVSHNEKMPDFFSWQGVAAVTAFSVIMFVVNLLVMNFFIKPFIKSQRALRQFHQSGGQLPSEDNFISKEARDFARQLNRLIAELEDSRAQLKQQSTIDPLTGIANRRYLYDSAKEYIETLRYRYISVVIVDIDHFKLYNDSYGHIAGDKALNQIAQTLKQAPTQYEHLVARYGGEEFCIVLACDSPIEIEPYVSSLVTSVQQLNIENSQSPTAECVTISVGATSGQIERYHQLSALIQFADRALYQVKDTGRNNYKIAPKHELSPV</sequence>
<dbReference type="Gene3D" id="3.30.70.270">
    <property type="match status" value="1"/>
</dbReference>
<evidence type="ECO:0000313" key="7">
    <source>
        <dbReference type="EMBL" id="EGA65034.1"/>
    </source>
</evidence>
<dbReference type="STRING" id="945543.VIBR0546_01931"/>
<evidence type="ECO:0000259" key="6">
    <source>
        <dbReference type="PROSITE" id="PS50887"/>
    </source>
</evidence>
<organism evidence="7 8">
    <name type="scientific">Vibrio brasiliensis LMG 20546</name>
    <dbReference type="NCBI Taxonomy" id="945543"/>
    <lineage>
        <taxon>Bacteria</taxon>
        <taxon>Pseudomonadati</taxon>
        <taxon>Pseudomonadota</taxon>
        <taxon>Gammaproteobacteria</taxon>
        <taxon>Vibrionales</taxon>
        <taxon>Vibrionaceae</taxon>
        <taxon>Vibrio</taxon>
        <taxon>Vibrio oreintalis group</taxon>
    </lineage>
</organism>
<comment type="catalytic activity">
    <reaction evidence="3">
        <text>2 GTP = 3',3'-c-di-GMP + 2 diphosphate</text>
        <dbReference type="Rhea" id="RHEA:24898"/>
        <dbReference type="ChEBI" id="CHEBI:33019"/>
        <dbReference type="ChEBI" id="CHEBI:37565"/>
        <dbReference type="ChEBI" id="CHEBI:58805"/>
        <dbReference type="EC" id="2.7.7.65"/>
    </reaction>
</comment>
<reference evidence="7 8" key="1">
    <citation type="journal article" date="2012" name="Int. J. Syst. Evol. Microbiol.">
        <title>Vibrio caribbeanicus sp. nov., isolated from the marine sponge Scleritoderma cyanea.</title>
        <authorList>
            <person name="Hoffmann M."/>
            <person name="Monday S.R."/>
            <person name="Allard M.W."/>
            <person name="Strain E.A."/>
            <person name="Whittaker P."/>
            <person name="Naum M."/>
            <person name="McCarthy P.J."/>
            <person name="Lopez J.V."/>
            <person name="Fischer M."/>
            <person name="Brown E.W."/>
        </authorList>
    </citation>
    <scope>NUCLEOTIDE SEQUENCE [LARGE SCALE GENOMIC DNA]</scope>
    <source>
        <strain evidence="7 8">LMG 20546</strain>
    </source>
</reference>
<dbReference type="PANTHER" id="PTHR45138">
    <property type="entry name" value="REGULATORY COMPONENTS OF SENSORY TRANSDUCTION SYSTEM"/>
    <property type="match status" value="1"/>
</dbReference>
<evidence type="ECO:0000256" key="1">
    <source>
        <dbReference type="ARBA" id="ARBA00001946"/>
    </source>
</evidence>
<dbReference type="SMART" id="SM00267">
    <property type="entry name" value="GGDEF"/>
    <property type="match status" value="1"/>
</dbReference>
<evidence type="ECO:0000256" key="2">
    <source>
        <dbReference type="ARBA" id="ARBA00012528"/>
    </source>
</evidence>
<dbReference type="InterPro" id="IPR043128">
    <property type="entry name" value="Rev_trsase/Diguanyl_cyclase"/>
</dbReference>
<keyword evidence="4" id="KW-0175">Coiled coil</keyword>
<dbReference type="eggNOG" id="COG2199">
    <property type="taxonomic scope" value="Bacteria"/>
</dbReference>
<dbReference type="InterPro" id="IPR029787">
    <property type="entry name" value="Nucleotide_cyclase"/>
</dbReference>
<dbReference type="InterPro" id="IPR050469">
    <property type="entry name" value="Diguanylate_Cyclase"/>
</dbReference>
<keyword evidence="5" id="KW-0472">Membrane</keyword>
<feature type="transmembrane region" description="Helical" evidence="5">
    <location>
        <begin position="12"/>
        <end position="36"/>
    </location>
</feature>
<dbReference type="NCBIfam" id="TIGR00254">
    <property type="entry name" value="GGDEF"/>
    <property type="match status" value="1"/>
</dbReference>
<evidence type="ECO:0000313" key="8">
    <source>
        <dbReference type="Proteomes" id="UP000004371"/>
    </source>
</evidence>
<dbReference type="Pfam" id="PF05228">
    <property type="entry name" value="CHASE4"/>
    <property type="match status" value="1"/>
</dbReference>
<keyword evidence="8" id="KW-1185">Reference proteome</keyword>
<dbReference type="GO" id="GO:0043709">
    <property type="term" value="P:cell adhesion involved in single-species biofilm formation"/>
    <property type="evidence" value="ECO:0007669"/>
    <property type="project" value="TreeGrafter"/>
</dbReference>